<dbReference type="SUPFAM" id="SSF55347">
    <property type="entry name" value="Glyceraldehyde-3-phosphate dehydrogenase-like, C-terminal domain"/>
    <property type="match status" value="1"/>
</dbReference>
<evidence type="ECO:0000313" key="5">
    <source>
        <dbReference type="Proteomes" id="UP000324896"/>
    </source>
</evidence>
<reference evidence="4 5" key="1">
    <citation type="submission" date="2016-10" db="EMBL/GenBank/DDBJ databases">
        <authorList>
            <person name="Varghese N."/>
            <person name="Submissions S."/>
        </authorList>
    </citation>
    <scope>NUCLEOTIDE SEQUENCE [LARGE SCALE GENOMIC DNA]</scope>
    <source>
        <strain evidence="4 5">WG10</strain>
    </source>
</reference>
<dbReference type="EMBL" id="FMYT01000011">
    <property type="protein sequence ID" value="SDC67308.1"/>
    <property type="molecule type" value="Genomic_DNA"/>
</dbReference>
<protein>
    <submittedName>
        <fullName evidence="4">Predicted dehydrogenase</fullName>
    </submittedName>
</protein>
<evidence type="ECO:0000313" key="4">
    <source>
        <dbReference type="EMBL" id="SDC67308.1"/>
    </source>
</evidence>
<dbReference type="PANTHER" id="PTHR43818">
    <property type="entry name" value="BCDNA.GH03377"/>
    <property type="match status" value="1"/>
</dbReference>
<dbReference type="InterPro" id="IPR000683">
    <property type="entry name" value="Gfo/Idh/MocA-like_OxRdtase_N"/>
</dbReference>
<dbReference type="InterPro" id="IPR036291">
    <property type="entry name" value="NAD(P)-bd_dom_sf"/>
</dbReference>
<evidence type="ECO:0000259" key="3">
    <source>
        <dbReference type="Pfam" id="PF22725"/>
    </source>
</evidence>
<dbReference type="Pfam" id="PF01408">
    <property type="entry name" value="GFO_IDH_MocA"/>
    <property type="match status" value="1"/>
</dbReference>
<evidence type="ECO:0000259" key="2">
    <source>
        <dbReference type="Pfam" id="PF01408"/>
    </source>
</evidence>
<proteinExistence type="predicted"/>
<gene>
    <name evidence="4" type="ORF">SAMN04488597_11180</name>
</gene>
<organism evidence="4 5">
    <name type="scientific">Halanaerobium congolense</name>
    <dbReference type="NCBI Taxonomy" id="54121"/>
    <lineage>
        <taxon>Bacteria</taxon>
        <taxon>Bacillati</taxon>
        <taxon>Bacillota</taxon>
        <taxon>Clostridia</taxon>
        <taxon>Halanaerobiales</taxon>
        <taxon>Halanaerobiaceae</taxon>
        <taxon>Halanaerobium</taxon>
    </lineage>
</organism>
<dbReference type="RefSeq" id="WP_149796796.1">
    <property type="nucleotide sequence ID" value="NZ_FMYT01000011.1"/>
</dbReference>
<dbReference type="Proteomes" id="UP000324896">
    <property type="component" value="Unassembled WGS sequence"/>
</dbReference>
<evidence type="ECO:0000256" key="1">
    <source>
        <dbReference type="ARBA" id="ARBA00023002"/>
    </source>
</evidence>
<dbReference type="AlphaFoldDB" id="A0A1G6NHM9"/>
<accession>A0A1G6NHM9</accession>
<sequence length="382" mass="43028">MAKLKVGIIGVGFVGEAHIEALRRLNSIDIEIKAAAASSLESSKKAAEKLKVPNYYADYQKMLAEEDLDIIHNCTPNYLHFPINKAFMEAGVHVFSEKPLVLNSREAAELLAILESRDIYAGVNFNYRHYPLVKEMKQKVKNELGRLFHLQGSYLQDWMLFEDDYSWRVDPKQGGKSRAVADIGSHFCDLLQYLTDKKIKRLTAKTKIVHPERQKPAAEIKTFAQAGEDKKYEQVEVKTEDYASVLFEMEDGTAGNFTVSQVDAGHKNDLFIEISGSKKSLSWSQENANQLFIGHRDQANQILSRDPSLLSSEAAERCYYPGGHIEGWSEGLKNSIKDFYNCILAAGDPADYDFATFADGALEVKITEAILKSSREEKWVEV</sequence>
<dbReference type="Pfam" id="PF22725">
    <property type="entry name" value="GFO_IDH_MocA_C3"/>
    <property type="match status" value="1"/>
</dbReference>
<dbReference type="GO" id="GO:0016491">
    <property type="term" value="F:oxidoreductase activity"/>
    <property type="evidence" value="ECO:0007669"/>
    <property type="project" value="UniProtKB-KW"/>
</dbReference>
<feature type="domain" description="GFO/IDH/MocA-like oxidoreductase" evidence="3">
    <location>
        <begin position="135"/>
        <end position="281"/>
    </location>
</feature>
<keyword evidence="1" id="KW-0560">Oxidoreductase</keyword>
<dbReference type="PANTHER" id="PTHR43818:SF11">
    <property type="entry name" value="BCDNA.GH03377"/>
    <property type="match status" value="1"/>
</dbReference>
<dbReference type="Gene3D" id="3.30.360.10">
    <property type="entry name" value="Dihydrodipicolinate Reductase, domain 2"/>
    <property type="match status" value="1"/>
</dbReference>
<feature type="domain" description="Gfo/Idh/MocA-like oxidoreductase N-terminal" evidence="2">
    <location>
        <begin position="4"/>
        <end position="124"/>
    </location>
</feature>
<dbReference type="Gene3D" id="3.40.50.720">
    <property type="entry name" value="NAD(P)-binding Rossmann-like Domain"/>
    <property type="match status" value="1"/>
</dbReference>
<dbReference type="InterPro" id="IPR055170">
    <property type="entry name" value="GFO_IDH_MocA-like_dom"/>
</dbReference>
<dbReference type="SUPFAM" id="SSF51735">
    <property type="entry name" value="NAD(P)-binding Rossmann-fold domains"/>
    <property type="match status" value="1"/>
</dbReference>
<dbReference type="GO" id="GO:0000166">
    <property type="term" value="F:nucleotide binding"/>
    <property type="evidence" value="ECO:0007669"/>
    <property type="project" value="InterPro"/>
</dbReference>
<name>A0A1G6NHM9_9FIRM</name>
<dbReference type="InterPro" id="IPR050463">
    <property type="entry name" value="Gfo/Idh/MocA_oxidrdct_glycsds"/>
</dbReference>